<dbReference type="RefSeq" id="WP_280555650.1">
    <property type="nucleotide sequence ID" value="NZ_CP123488.1"/>
</dbReference>
<accession>A0AA95FZF9</accession>
<name>A0AA95FZF9_KLUIN</name>
<protein>
    <submittedName>
        <fullName evidence="1">Tail fiber assembly protein</fullName>
    </submittedName>
</protein>
<evidence type="ECO:0000313" key="1">
    <source>
        <dbReference type="EMBL" id="WGL54598.1"/>
    </source>
</evidence>
<reference evidence="1" key="1">
    <citation type="submission" date="2023-04" db="EMBL/GenBank/DDBJ databases">
        <title>APH(3)-Id, a novel chromosomal aminoglycoside phosphotransferase, identified from an environmental isolate of Kluyvera intermedia DW18.</title>
        <authorList>
            <person name="Sha Y."/>
        </authorList>
    </citation>
    <scope>NUCLEOTIDE SEQUENCE</scope>
    <source>
        <strain evidence="1">DW18</strain>
    </source>
</reference>
<organism evidence="1 2">
    <name type="scientific">Kluyvera intermedia</name>
    <name type="common">Enterobacter intermedius</name>
    <dbReference type="NCBI Taxonomy" id="61648"/>
    <lineage>
        <taxon>Bacteria</taxon>
        <taxon>Pseudomonadati</taxon>
        <taxon>Pseudomonadota</taxon>
        <taxon>Gammaproteobacteria</taxon>
        <taxon>Enterobacterales</taxon>
        <taxon>Enterobacteriaceae</taxon>
        <taxon>Kluyvera</taxon>
    </lineage>
</organism>
<dbReference type="Proteomes" id="UP001177527">
    <property type="component" value="Chromosome"/>
</dbReference>
<evidence type="ECO:0000313" key="2">
    <source>
        <dbReference type="Proteomes" id="UP001177527"/>
    </source>
</evidence>
<proteinExistence type="predicted"/>
<dbReference type="AlphaFoldDB" id="A0AA95FZF9"/>
<gene>
    <name evidence="1" type="ORF">QBD33_13000</name>
</gene>
<dbReference type="Pfam" id="PF02413">
    <property type="entry name" value="Caudo_TAP"/>
    <property type="match status" value="1"/>
</dbReference>
<dbReference type="InterPro" id="IPR003458">
    <property type="entry name" value="Phage_T4_Gp38_tail_assem"/>
</dbReference>
<dbReference type="EMBL" id="CP123488">
    <property type="protein sequence ID" value="WGL54598.1"/>
    <property type="molecule type" value="Genomic_DNA"/>
</dbReference>
<sequence>MNYVYSANNNMFYPQEYRKQYESNDDWPVDAADVADDIFLEFTGKPPVGKKRIVGADGLPAWGDIPPPSQDDLIAGAEVKKIQLRTIADAEIVWRQDAFDAGIATEEETAALQEWIKFRVLLMRVDTTKPVWPTVPGEQAS</sequence>